<dbReference type="AlphaFoldDB" id="A0ABD1L5R2"/>
<protein>
    <submittedName>
        <fullName evidence="1">Uncharacterized protein</fullName>
    </submittedName>
</protein>
<keyword evidence="2" id="KW-1185">Reference proteome</keyword>
<sequence length="370" mass="42554">MNTQLHTSFHREKGSRKVKDKSLEEKQLCLKQFIILITLRGLWQVPWLCKSNNTILKRGFLEENLGGRSPWVNSSSSQSIRWTLVLCFPVPFVGYSICAMQSLSFSGPPPFECGLNCPRSRFIGNHVGDGFIDPWTIILNQVVTSKFSRFHSWLRHACLESSASTEILIIELWLSQTNMCLDPRWCYGYRVKDFSKTKKDRLVMLKQAPQLISLKLLIVFRYSLKIAYDFIGNELMTLKFMHVESRSIIEKISLIDKLKAFEEVHLRYTTLAQVFVVEPSLELFALRAKMYLVVHSIQDELQATLKLTPTCRGGYLQRDSDNQVSLMLKSGVLTTAYALPRSSNHRRDVAASLLRVPPSRAAKDNREWLF</sequence>
<evidence type="ECO:0000313" key="1">
    <source>
        <dbReference type="EMBL" id="KAL2318698.1"/>
    </source>
</evidence>
<evidence type="ECO:0000313" key="2">
    <source>
        <dbReference type="Proteomes" id="UP001603857"/>
    </source>
</evidence>
<reference evidence="1 2" key="1">
    <citation type="submission" date="2024-08" db="EMBL/GenBank/DDBJ databases">
        <title>Insights into the chromosomal genome structure of Flemingia macrophylla.</title>
        <authorList>
            <person name="Ding Y."/>
            <person name="Zhao Y."/>
            <person name="Bi W."/>
            <person name="Wu M."/>
            <person name="Zhao G."/>
            <person name="Gong Y."/>
            <person name="Li W."/>
            <person name="Zhang P."/>
        </authorList>
    </citation>
    <scope>NUCLEOTIDE SEQUENCE [LARGE SCALE GENOMIC DNA]</scope>
    <source>
        <strain evidence="1">DYQJB</strain>
        <tissue evidence="1">Leaf</tissue>
    </source>
</reference>
<accession>A0ABD1L5R2</accession>
<dbReference type="Proteomes" id="UP001603857">
    <property type="component" value="Unassembled WGS sequence"/>
</dbReference>
<organism evidence="1 2">
    <name type="scientific">Flemingia macrophylla</name>
    <dbReference type="NCBI Taxonomy" id="520843"/>
    <lineage>
        <taxon>Eukaryota</taxon>
        <taxon>Viridiplantae</taxon>
        <taxon>Streptophyta</taxon>
        <taxon>Embryophyta</taxon>
        <taxon>Tracheophyta</taxon>
        <taxon>Spermatophyta</taxon>
        <taxon>Magnoliopsida</taxon>
        <taxon>eudicotyledons</taxon>
        <taxon>Gunneridae</taxon>
        <taxon>Pentapetalae</taxon>
        <taxon>rosids</taxon>
        <taxon>fabids</taxon>
        <taxon>Fabales</taxon>
        <taxon>Fabaceae</taxon>
        <taxon>Papilionoideae</taxon>
        <taxon>50 kb inversion clade</taxon>
        <taxon>NPAAA clade</taxon>
        <taxon>indigoferoid/millettioid clade</taxon>
        <taxon>Phaseoleae</taxon>
        <taxon>Flemingia</taxon>
    </lineage>
</organism>
<dbReference type="EMBL" id="JBGMDY010000011">
    <property type="protein sequence ID" value="KAL2318698.1"/>
    <property type="molecule type" value="Genomic_DNA"/>
</dbReference>
<gene>
    <name evidence="1" type="ORF">Fmac_032574</name>
</gene>
<name>A0ABD1L5R2_9FABA</name>
<proteinExistence type="predicted"/>
<comment type="caution">
    <text evidence="1">The sequence shown here is derived from an EMBL/GenBank/DDBJ whole genome shotgun (WGS) entry which is preliminary data.</text>
</comment>